<dbReference type="EMBL" id="GBHO01014614">
    <property type="protein sequence ID" value="JAG28990.1"/>
    <property type="molecule type" value="Transcribed_RNA"/>
</dbReference>
<keyword evidence="3" id="KW-0436">Ligase</keyword>
<dbReference type="Pfam" id="PF07059">
    <property type="entry name" value="EDR2_C"/>
    <property type="match status" value="1"/>
</dbReference>
<evidence type="ECO:0000259" key="1">
    <source>
        <dbReference type="Pfam" id="PF07059"/>
    </source>
</evidence>
<gene>
    <name evidence="3" type="primary">lig_4</name>
    <name evidence="2" type="synonym">lig_3</name>
    <name evidence="2" type="ORF">CM83_14003</name>
    <name evidence="3" type="ORF">CM83_14007</name>
</gene>
<sequence length="271" mass="31017">MDCFQSPAKIDHITAFTELPLPTELQRSFDTLEMDEPIPLNLLQQVQRLLKPDDDLQFPPYLVINFMFPNYSPSLMNSTLDGHGFMLVIYYVLYGTQRRKILQMIQDGEPSALLLQNFGQANLISTKHSLKGRLKGIPKVLNIKDFDMGLMVNNILAKYNATPFLTGPIHQRWYSGQNYLEVDVDVHEYCYMARKVAYACIGYFPMMKIHMAFTIEGRDDDELPERVLGATYVSLVDIFSSPSITKLHPMNRSICADGEKILQQCISHRIS</sequence>
<organism evidence="3">
    <name type="scientific">Lygus hesperus</name>
    <name type="common">Western plant bug</name>
    <dbReference type="NCBI Taxonomy" id="30085"/>
    <lineage>
        <taxon>Eukaryota</taxon>
        <taxon>Metazoa</taxon>
        <taxon>Ecdysozoa</taxon>
        <taxon>Arthropoda</taxon>
        <taxon>Hexapoda</taxon>
        <taxon>Insecta</taxon>
        <taxon>Pterygota</taxon>
        <taxon>Neoptera</taxon>
        <taxon>Paraneoptera</taxon>
        <taxon>Hemiptera</taxon>
        <taxon>Heteroptera</taxon>
        <taxon>Panheteroptera</taxon>
        <taxon>Cimicomorpha</taxon>
        <taxon>Miridae</taxon>
        <taxon>Mirini</taxon>
        <taxon>Lygus</taxon>
    </lineage>
</organism>
<dbReference type="InterPro" id="IPR009769">
    <property type="entry name" value="EDR2_C"/>
</dbReference>
<dbReference type="AlphaFoldDB" id="A0A0A9YBJ7"/>
<reference evidence="3" key="1">
    <citation type="journal article" date="2014" name="PLoS ONE">
        <title>Transcriptome-Based Identification of ABC Transporters in the Western Tarnished Plant Bug Lygus hesperus.</title>
        <authorList>
            <person name="Hull J.J."/>
            <person name="Chaney K."/>
            <person name="Geib S.M."/>
            <person name="Fabrick J.A."/>
            <person name="Brent C.S."/>
            <person name="Walsh D."/>
            <person name="Lavine L.C."/>
        </authorList>
    </citation>
    <scope>NUCLEOTIDE SEQUENCE</scope>
</reference>
<evidence type="ECO:0000313" key="3">
    <source>
        <dbReference type="EMBL" id="JAG28991.1"/>
    </source>
</evidence>
<dbReference type="PANTHER" id="PTHR31558:SF3">
    <property type="entry name" value="CW14 PROTEIN"/>
    <property type="match status" value="1"/>
</dbReference>
<dbReference type="GO" id="GO:0016874">
    <property type="term" value="F:ligase activity"/>
    <property type="evidence" value="ECO:0007669"/>
    <property type="project" value="UniProtKB-KW"/>
</dbReference>
<dbReference type="PANTHER" id="PTHR31558">
    <property type="entry name" value="CW14 PROTEIN"/>
    <property type="match status" value="1"/>
</dbReference>
<name>A0A0A9YBJ7_LYGHE</name>
<accession>A0A0A9YBJ7</accession>
<feature type="domain" description="Protein ENHANCED DISEASE RESISTANCE 2 C-terminal" evidence="1">
    <location>
        <begin position="1"/>
        <end position="236"/>
    </location>
</feature>
<protein>
    <submittedName>
        <fullName evidence="3">DNA ligase</fullName>
    </submittedName>
</protein>
<evidence type="ECO:0000313" key="2">
    <source>
        <dbReference type="EMBL" id="JAG28990.1"/>
    </source>
</evidence>
<dbReference type="EMBL" id="GBHO01014613">
    <property type="protein sequence ID" value="JAG28991.1"/>
    <property type="molecule type" value="Transcribed_RNA"/>
</dbReference>
<reference evidence="3" key="2">
    <citation type="submission" date="2014-07" db="EMBL/GenBank/DDBJ databases">
        <authorList>
            <person name="Hull J."/>
        </authorList>
    </citation>
    <scope>NUCLEOTIDE SEQUENCE</scope>
</reference>
<proteinExistence type="predicted"/>